<proteinExistence type="inferred from homology"/>
<evidence type="ECO:0000256" key="4">
    <source>
        <dbReference type="ARBA" id="ARBA00022833"/>
    </source>
</evidence>
<keyword evidence="2" id="KW-0479">Metal-binding</keyword>
<comment type="caution">
    <text evidence="9">The sequence shown here is derived from an EMBL/GenBank/DDBJ whole genome shotgun (WGS) entry which is preliminary data.</text>
</comment>
<evidence type="ECO:0000256" key="1">
    <source>
        <dbReference type="ARBA" id="ARBA00022670"/>
    </source>
</evidence>
<dbReference type="Gene3D" id="3.30.2010.10">
    <property type="entry name" value="Metalloproteases ('zincins'), catalytic domain"/>
    <property type="match status" value="1"/>
</dbReference>
<dbReference type="PANTHER" id="PTHR22726">
    <property type="entry name" value="METALLOENDOPEPTIDASE OMA1"/>
    <property type="match status" value="1"/>
</dbReference>
<keyword evidence="4 6" id="KW-0862">Zinc</keyword>
<keyword evidence="7" id="KW-0732">Signal</keyword>
<dbReference type="PANTHER" id="PTHR22726:SF1">
    <property type="entry name" value="METALLOENDOPEPTIDASE OMA1, MITOCHONDRIAL"/>
    <property type="match status" value="1"/>
</dbReference>
<dbReference type="Proteomes" id="UP001500791">
    <property type="component" value="Unassembled WGS sequence"/>
</dbReference>
<evidence type="ECO:0000313" key="9">
    <source>
        <dbReference type="EMBL" id="GAA0390453.1"/>
    </source>
</evidence>
<gene>
    <name evidence="9" type="ORF">GCM10009093_16330</name>
</gene>
<accession>A0ABN0YDT5</accession>
<keyword evidence="10" id="KW-1185">Reference proteome</keyword>
<reference evidence="9 10" key="1">
    <citation type="journal article" date="2019" name="Int. J. Syst. Evol. Microbiol.">
        <title>The Global Catalogue of Microorganisms (GCM) 10K type strain sequencing project: providing services to taxonomists for standard genome sequencing and annotation.</title>
        <authorList>
            <consortium name="The Broad Institute Genomics Platform"/>
            <consortium name="The Broad Institute Genome Sequencing Center for Infectious Disease"/>
            <person name="Wu L."/>
            <person name="Ma J."/>
        </authorList>
    </citation>
    <scope>NUCLEOTIDE SEQUENCE [LARGE SCALE GENOMIC DNA]</scope>
    <source>
        <strain evidence="9 10">JCM 13476</strain>
    </source>
</reference>
<evidence type="ECO:0000259" key="8">
    <source>
        <dbReference type="Pfam" id="PF01435"/>
    </source>
</evidence>
<dbReference type="InterPro" id="IPR051156">
    <property type="entry name" value="Mito/Outer_Membr_Metalloprot"/>
</dbReference>
<dbReference type="CDD" id="cd07324">
    <property type="entry name" value="M48C_Oma1-like"/>
    <property type="match status" value="1"/>
</dbReference>
<keyword evidence="5 6" id="KW-0482">Metalloprotease</keyword>
<dbReference type="RefSeq" id="WP_167176647.1">
    <property type="nucleotide sequence ID" value="NZ_BAAAEJ010000007.1"/>
</dbReference>
<organism evidence="9 10">
    <name type="scientific">Brevundimonas terrae</name>
    <dbReference type="NCBI Taxonomy" id="363631"/>
    <lineage>
        <taxon>Bacteria</taxon>
        <taxon>Pseudomonadati</taxon>
        <taxon>Pseudomonadota</taxon>
        <taxon>Alphaproteobacteria</taxon>
        <taxon>Caulobacterales</taxon>
        <taxon>Caulobacteraceae</taxon>
        <taxon>Brevundimonas</taxon>
    </lineage>
</organism>
<feature type="domain" description="Peptidase M48" evidence="8">
    <location>
        <begin position="69"/>
        <end position="260"/>
    </location>
</feature>
<name>A0ABN0YDT5_9CAUL</name>
<evidence type="ECO:0000256" key="5">
    <source>
        <dbReference type="ARBA" id="ARBA00023049"/>
    </source>
</evidence>
<evidence type="ECO:0000313" key="10">
    <source>
        <dbReference type="Proteomes" id="UP001500791"/>
    </source>
</evidence>
<evidence type="ECO:0000256" key="7">
    <source>
        <dbReference type="SAM" id="SignalP"/>
    </source>
</evidence>
<feature type="chain" id="PRO_5045193224" description="Peptidase M48 domain-containing protein" evidence="7">
    <location>
        <begin position="29"/>
        <end position="333"/>
    </location>
</feature>
<feature type="signal peptide" evidence="7">
    <location>
        <begin position="1"/>
        <end position="28"/>
    </location>
</feature>
<evidence type="ECO:0000256" key="6">
    <source>
        <dbReference type="RuleBase" id="RU003983"/>
    </source>
</evidence>
<keyword evidence="3 6" id="KW-0378">Hydrolase</keyword>
<dbReference type="InterPro" id="IPR001915">
    <property type="entry name" value="Peptidase_M48"/>
</dbReference>
<dbReference type="EMBL" id="BAAAEJ010000007">
    <property type="protein sequence ID" value="GAA0390453.1"/>
    <property type="molecule type" value="Genomic_DNA"/>
</dbReference>
<protein>
    <recommendedName>
        <fullName evidence="8">Peptidase M48 domain-containing protein</fullName>
    </recommendedName>
</protein>
<comment type="cofactor">
    <cofactor evidence="6">
        <name>Zn(2+)</name>
        <dbReference type="ChEBI" id="CHEBI:29105"/>
    </cofactor>
    <text evidence="6">Binds 1 zinc ion per subunit.</text>
</comment>
<sequence>MSRPDLLRGLAGGASALVLMASVSPALATQVRAPGEPPAANTAEAGLWGVSEETETYARRRGDRNNDPALNAYVSGLTCRVAGQHCKDIRVYVMDRPVFNAMAMPNGYVEVWSGLMLRVSTEDELAFVLGHEVAHFLEEHSFERMRSLKNTSTALLVFSLGAAATGVYYQVDVSALIDAVYLSSMAAYMGYNQSHEAQSDRMGLDMVHGLGLDASAGAAIWENVKAETAASSFRRVRNTEAFGSAFRTHPLTVERIAALGAQAKALGFDGTTVEDRKRYRAIIRPHLADWIEDEHRHRDFGRLLYLLERLGADGDDLGVINYHKGEVYRRRRE</sequence>
<comment type="similarity">
    <text evidence="6">Belongs to the peptidase M48 family.</text>
</comment>
<keyword evidence="1 6" id="KW-0645">Protease</keyword>
<evidence type="ECO:0000256" key="2">
    <source>
        <dbReference type="ARBA" id="ARBA00022723"/>
    </source>
</evidence>
<dbReference type="Pfam" id="PF01435">
    <property type="entry name" value="Peptidase_M48"/>
    <property type="match status" value="1"/>
</dbReference>
<evidence type="ECO:0000256" key="3">
    <source>
        <dbReference type="ARBA" id="ARBA00022801"/>
    </source>
</evidence>